<dbReference type="STRING" id="570947.SAMN05421687_101410"/>
<dbReference type="InterPro" id="IPR022524">
    <property type="entry name" value="FliH_Bacilli"/>
</dbReference>
<keyword evidence="4" id="KW-1005">Bacterial flagellum biogenesis</keyword>
<evidence type="ECO:0000313" key="10">
    <source>
        <dbReference type="EMBL" id="SIS37649.1"/>
    </source>
</evidence>
<keyword evidence="10" id="KW-0969">Cilium</keyword>
<feature type="region of interest" description="Disordered" evidence="8">
    <location>
        <begin position="1"/>
        <end position="29"/>
    </location>
</feature>
<evidence type="ECO:0000256" key="3">
    <source>
        <dbReference type="ARBA" id="ARBA00022448"/>
    </source>
</evidence>
<dbReference type="PANTHER" id="PTHR34982:SF1">
    <property type="entry name" value="FLAGELLAR ASSEMBLY PROTEIN FLIH"/>
    <property type="match status" value="1"/>
</dbReference>
<evidence type="ECO:0000256" key="4">
    <source>
        <dbReference type="ARBA" id="ARBA00022795"/>
    </source>
</evidence>
<keyword evidence="6" id="KW-1006">Bacterial flagellum protein export</keyword>
<dbReference type="PANTHER" id="PTHR34982">
    <property type="entry name" value="YOP PROTEINS TRANSLOCATION PROTEIN L"/>
    <property type="match status" value="1"/>
</dbReference>
<sequence>MISLSKRLIPIRPLSSKGQEYTGPEKDVLEQKKEEVQTEKLEAERYFQETKQQAEHLLQETNEQINKEKKAWEEEKKQLREQAKNEGYEEGYAQGLENGEALYASKIEQMNEVIRQADEVYNQTISDAEKDILDIAMQAGKSILGRSLEGNPEQFRFLVAEAVKEVTEQSKISIYVHQDYFEEISSYREELSKMLDGQAQIYVYVKQFEDPEQCYIESPFGRVDASIDSQLALIREAIIEMAREGG</sequence>
<evidence type="ECO:0000256" key="6">
    <source>
        <dbReference type="ARBA" id="ARBA00023225"/>
    </source>
</evidence>
<evidence type="ECO:0000256" key="8">
    <source>
        <dbReference type="SAM" id="MobiDB-lite"/>
    </source>
</evidence>
<evidence type="ECO:0000256" key="1">
    <source>
        <dbReference type="ARBA" id="ARBA00003041"/>
    </source>
</evidence>
<gene>
    <name evidence="10" type="ORF">SAMN05421687_101410</name>
</gene>
<keyword evidence="5" id="KW-0653">Protein transport</keyword>
<dbReference type="InterPro" id="IPR051472">
    <property type="entry name" value="T3SS_Stator/FliH"/>
</dbReference>
<evidence type="ECO:0000256" key="2">
    <source>
        <dbReference type="ARBA" id="ARBA00006602"/>
    </source>
</evidence>
<dbReference type="EMBL" id="FTOC01000001">
    <property type="protein sequence ID" value="SIS37649.1"/>
    <property type="molecule type" value="Genomic_DNA"/>
</dbReference>
<keyword evidence="10" id="KW-0282">Flagellum</keyword>
<comment type="function">
    <text evidence="1">Needed for flagellar regrowth and assembly.</text>
</comment>
<proteinExistence type="inferred from homology"/>
<dbReference type="NCBIfam" id="TIGR03825">
    <property type="entry name" value="FliH_bacil"/>
    <property type="match status" value="1"/>
</dbReference>
<keyword evidence="3" id="KW-0813">Transport</keyword>
<organism evidence="10 11">
    <name type="scientific">Salimicrobium flavidum</name>
    <dbReference type="NCBI Taxonomy" id="570947"/>
    <lineage>
        <taxon>Bacteria</taxon>
        <taxon>Bacillati</taxon>
        <taxon>Bacillota</taxon>
        <taxon>Bacilli</taxon>
        <taxon>Bacillales</taxon>
        <taxon>Bacillaceae</taxon>
        <taxon>Salimicrobium</taxon>
    </lineage>
</organism>
<evidence type="ECO:0000256" key="5">
    <source>
        <dbReference type="ARBA" id="ARBA00022927"/>
    </source>
</evidence>
<dbReference type="GO" id="GO:0005829">
    <property type="term" value="C:cytosol"/>
    <property type="evidence" value="ECO:0007669"/>
    <property type="project" value="TreeGrafter"/>
</dbReference>
<dbReference type="GO" id="GO:0015031">
    <property type="term" value="P:protein transport"/>
    <property type="evidence" value="ECO:0007669"/>
    <property type="project" value="UniProtKB-KW"/>
</dbReference>
<dbReference type="Pfam" id="PF02108">
    <property type="entry name" value="FliH"/>
    <property type="match status" value="1"/>
</dbReference>
<accession>A0A1N7IKN0</accession>
<evidence type="ECO:0000259" key="9">
    <source>
        <dbReference type="Pfam" id="PF02108"/>
    </source>
</evidence>
<dbReference type="AlphaFoldDB" id="A0A1N7IKN0"/>
<keyword evidence="10" id="KW-0966">Cell projection</keyword>
<protein>
    <recommendedName>
        <fullName evidence="7">Flagellar assembly protein FliH</fullName>
    </recommendedName>
</protein>
<dbReference type="Proteomes" id="UP000187608">
    <property type="component" value="Unassembled WGS sequence"/>
</dbReference>
<feature type="domain" description="Flagellar assembly protein FliH/Type III secretion system HrpE" evidence="9">
    <location>
        <begin position="106"/>
        <end position="232"/>
    </location>
</feature>
<name>A0A1N7IKN0_9BACI</name>
<dbReference type="InterPro" id="IPR018035">
    <property type="entry name" value="Flagellar_FliH/T3SS_HrpE"/>
</dbReference>
<evidence type="ECO:0000313" key="11">
    <source>
        <dbReference type="Proteomes" id="UP000187608"/>
    </source>
</evidence>
<reference evidence="11" key="1">
    <citation type="submission" date="2017-01" db="EMBL/GenBank/DDBJ databases">
        <authorList>
            <person name="Varghese N."/>
            <person name="Submissions S."/>
        </authorList>
    </citation>
    <scope>NUCLEOTIDE SEQUENCE [LARGE SCALE GENOMIC DNA]</scope>
    <source>
        <strain evidence="11">DSM 23127</strain>
    </source>
</reference>
<comment type="similarity">
    <text evidence="2">Belongs to the FliH family.</text>
</comment>
<evidence type="ECO:0000256" key="7">
    <source>
        <dbReference type="NCBIfam" id="TIGR03825"/>
    </source>
</evidence>
<keyword evidence="11" id="KW-1185">Reference proteome</keyword>
<dbReference type="GO" id="GO:0044781">
    <property type="term" value="P:bacterial-type flagellum organization"/>
    <property type="evidence" value="ECO:0007669"/>
    <property type="project" value="UniProtKB-KW"/>
</dbReference>